<dbReference type="PROSITE" id="PS50977">
    <property type="entry name" value="HTH_TETR_2"/>
    <property type="match status" value="1"/>
</dbReference>
<evidence type="ECO:0000259" key="3">
    <source>
        <dbReference type="PROSITE" id="PS50977"/>
    </source>
</evidence>
<dbReference type="Gene3D" id="1.10.357.10">
    <property type="entry name" value="Tetracycline Repressor, domain 2"/>
    <property type="match status" value="1"/>
</dbReference>
<evidence type="ECO:0000313" key="5">
    <source>
        <dbReference type="Proteomes" id="UP001324533"/>
    </source>
</evidence>
<keyword evidence="5" id="KW-1185">Reference proteome</keyword>
<evidence type="ECO:0000256" key="1">
    <source>
        <dbReference type="ARBA" id="ARBA00023125"/>
    </source>
</evidence>
<dbReference type="PRINTS" id="PR00455">
    <property type="entry name" value="HTHTETR"/>
</dbReference>
<proteinExistence type="predicted"/>
<organism evidence="4 5">
    <name type="scientific">Microbacterium invictum</name>
    <dbReference type="NCBI Taxonomy" id="515415"/>
    <lineage>
        <taxon>Bacteria</taxon>
        <taxon>Bacillati</taxon>
        <taxon>Actinomycetota</taxon>
        <taxon>Actinomycetes</taxon>
        <taxon>Micrococcales</taxon>
        <taxon>Microbacteriaceae</taxon>
        <taxon>Microbacterium</taxon>
    </lineage>
</organism>
<dbReference type="SUPFAM" id="SSF46689">
    <property type="entry name" value="Homeodomain-like"/>
    <property type="match status" value="1"/>
</dbReference>
<sequence>MPVDSKTSPRAELRTQIIEAAHRLLRDEGVAAVTTRRVAEAAGVQAPTIYRLFGDKDGLLDAVAEHAMALHVAAKASHDADEDDPVRALVAGWRSQIDFGLSNPELIRLMGARGETSPAIAAGIEVLRGRIHRLAGAGLLRVSEQRALDMVHAAGVGAVQALREMPPQHRDVGLSDALLDAVLAQICRQDRVADDAEPATSIIVRFATLVPELPGLSTAERSLMSEWLEKSIRAAQG</sequence>
<gene>
    <name evidence="4" type="ORF">T9R20_01920</name>
</gene>
<accession>A0ABZ0VAS9</accession>
<dbReference type="InterPro" id="IPR009057">
    <property type="entry name" value="Homeodomain-like_sf"/>
</dbReference>
<dbReference type="InterPro" id="IPR050109">
    <property type="entry name" value="HTH-type_TetR-like_transc_reg"/>
</dbReference>
<reference evidence="4 5" key="1">
    <citation type="submission" date="2023-06" db="EMBL/GenBank/DDBJ databases">
        <title>Rock-solubilizing bacteria, Microbacterium invictum, promotes re-establishment of vegetation in rocky wasteland by accelerating rock bio-weathering and reshaping soil bacterial community.</title>
        <authorList>
            <person name="Liu C."/>
        </authorList>
    </citation>
    <scope>NUCLEOTIDE SEQUENCE [LARGE SCALE GENOMIC DNA]</scope>
    <source>
        <strain evidence="4 5">X-18</strain>
    </source>
</reference>
<feature type="domain" description="HTH tetR-type" evidence="3">
    <location>
        <begin position="11"/>
        <end position="71"/>
    </location>
</feature>
<feature type="DNA-binding region" description="H-T-H motif" evidence="2">
    <location>
        <begin position="34"/>
        <end position="53"/>
    </location>
</feature>
<name>A0ABZ0VAS9_9MICO</name>
<dbReference type="Pfam" id="PF00440">
    <property type="entry name" value="TetR_N"/>
    <property type="match status" value="1"/>
</dbReference>
<evidence type="ECO:0000313" key="4">
    <source>
        <dbReference type="EMBL" id="WQB70738.1"/>
    </source>
</evidence>
<dbReference type="InterPro" id="IPR001647">
    <property type="entry name" value="HTH_TetR"/>
</dbReference>
<dbReference type="PANTHER" id="PTHR30055:SF223">
    <property type="entry name" value="HTH-TYPE TRANSCRIPTIONAL REGULATOR UIDR"/>
    <property type="match status" value="1"/>
</dbReference>
<dbReference type="EMBL" id="CP139779">
    <property type="protein sequence ID" value="WQB70738.1"/>
    <property type="molecule type" value="Genomic_DNA"/>
</dbReference>
<evidence type="ECO:0000256" key="2">
    <source>
        <dbReference type="PROSITE-ProRule" id="PRU00335"/>
    </source>
</evidence>
<keyword evidence="1 2" id="KW-0238">DNA-binding</keyword>
<dbReference type="RefSeq" id="WP_322410875.1">
    <property type="nucleotide sequence ID" value="NZ_CP139779.1"/>
</dbReference>
<dbReference type="Proteomes" id="UP001324533">
    <property type="component" value="Chromosome"/>
</dbReference>
<dbReference type="PANTHER" id="PTHR30055">
    <property type="entry name" value="HTH-TYPE TRANSCRIPTIONAL REGULATOR RUTR"/>
    <property type="match status" value="1"/>
</dbReference>
<protein>
    <submittedName>
        <fullName evidence="4">TetR/AcrR family transcriptional regulator</fullName>
    </submittedName>
</protein>